<comment type="caution">
    <text evidence="8">The sequence shown here is derived from an EMBL/GenBank/DDBJ whole genome shotgun (WGS) entry which is preliminary data.</text>
</comment>
<dbReference type="PANTHER" id="PTHR13242">
    <property type="entry name" value="EUKARYOTIC TRANSLATION INITIATION FACTOR 3"/>
    <property type="match status" value="1"/>
</dbReference>
<keyword evidence="9" id="KW-1185">Reference proteome</keyword>
<dbReference type="EMBL" id="PYWC01000045">
    <property type="protein sequence ID" value="PWW75466.1"/>
    <property type="molecule type" value="Genomic_DNA"/>
</dbReference>
<protein>
    <recommendedName>
        <fullName evidence="4">Eukaryotic translation initiation factor 3 subunit L</fullName>
        <shortName evidence="4">eIF3l</shortName>
    </recommendedName>
</protein>
<keyword evidence="6" id="KW-0472">Membrane</keyword>
<gene>
    <name evidence="8" type="ORF">C7212DRAFT_197643</name>
</gene>
<evidence type="ECO:0000256" key="5">
    <source>
        <dbReference type="SAM" id="MobiDB-lite"/>
    </source>
</evidence>
<evidence type="ECO:0000256" key="2">
    <source>
        <dbReference type="ARBA" id="ARBA00022540"/>
    </source>
</evidence>
<dbReference type="PANTHER" id="PTHR13242:SF0">
    <property type="entry name" value="EUKARYOTIC TRANSLATION INITIATION FACTOR 3 SUBUNIT L"/>
    <property type="match status" value="1"/>
</dbReference>
<dbReference type="GO" id="GO:0033290">
    <property type="term" value="C:eukaryotic 48S preinitiation complex"/>
    <property type="evidence" value="ECO:0007669"/>
    <property type="project" value="UniProtKB-UniRule"/>
</dbReference>
<dbReference type="AlphaFoldDB" id="A0A317SPU2"/>
<evidence type="ECO:0000313" key="9">
    <source>
        <dbReference type="Proteomes" id="UP000246991"/>
    </source>
</evidence>
<dbReference type="HAMAP" id="MF_03011">
    <property type="entry name" value="eIF3l"/>
    <property type="match status" value="1"/>
</dbReference>
<dbReference type="Pfam" id="PF10255">
    <property type="entry name" value="Paf67"/>
    <property type="match status" value="1"/>
</dbReference>
<name>A0A317SPU2_9PEZI</name>
<keyword evidence="1 4" id="KW-0963">Cytoplasm</keyword>
<dbReference type="PROSITE" id="PS50250">
    <property type="entry name" value="PCI"/>
    <property type="match status" value="1"/>
</dbReference>
<sequence>MLASQNFNATTRHLREDSDTDDEVLASTLVEEALRDDGDYDEMESAGGSLQISGENIQQRLAAAATPLDFQAPLQNRFDSYDNYCTLFHFILNSDGPVDLELPTYYWAWDVIDEFIYQFNSFCSHRNAVARKEAGGSEEERKLLCDNPQTWGCYSVLNVLYSLIQRSQMNEQLAAIKKGQDPNEVAGEYGSRPLYRMLGYFSIIGLLRVHCLLGDFTLALKTLDDIELNKKAVFARVMAAHFTTYYYVGFSYMMMRRYADAIKAFSHILVYVSRTKNFQKNAQFDSVTKKNDQMYALIAICVALCPTRLDDTIHASLREKYGEQFTKMQRGGPDALQIYEQLFVSACPKFISPILPDFDKPENNIDPSQHHLQIFMADVRNSMLAPTLKSYLKLYTTMDLKKLAAFIEVDPEVLRTQLLVYKQRSRQTRWIEGGLLEGETINTSDLDFALQGDLIHISEAKVGRRLVDWYLRNLAKTY</sequence>
<keyword evidence="3 4" id="KW-0648">Protein biosynthesis</keyword>
<proteinExistence type="inferred from homology"/>
<keyword evidence="2 4" id="KW-0396">Initiation factor</keyword>
<feature type="transmembrane region" description="Helical" evidence="6">
    <location>
        <begin position="198"/>
        <end position="220"/>
    </location>
</feature>
<feature type="transmembrane region" description="Helical" evidence="6">
    <location>
        <begin position="232"/>
        <end position="248"/>
    </location>
</feature>
<keyword evidence="6" id="KW-0812">Transmembrane</keyword>
<comment type="similarity">
    <text evidence="4">Belongs to the eIF-3 subunit L family.</text>
</comment>
<feature type="domain" description="PCI" evidence="7">
    <location>
        <begin position="260"/>
        <end position="454"/>
    </location>
</feature>
<dbReference type="GO" id="GO:0003743">
    <property type="term" value="F:translation initiation factor activity"/>
    <property type="evidence" value="ECO:0007669"/>
    <property type="project" value="UniProtKB-UniRule"/>
</dbReference>
<dbReference type="InterPro" id="IPR019382">
    <property type="entry name" value="eIF3l"/>
</dbReference>
<dbReference type="GO" id="GO:0001732">
    <property type="term" value="P:formation of cytoplasmic translation initiation complex"/>
    <property type="evidence" value="ECO:0007669"/>
    <property type="project" value="UniProtKB-UniRule"/>
</dbReference>
<comment type="subcellular location">
    <subcellularLocation>
        <location evidence="4">Cytoplasm</location>
    </subcellularLocation>
</comment>
<dbReference type="STRING" id="42249.A0A317SPU2"/>
<evidence type="ECO:0000313" key="8">
    <source>
        <dbReference type="EMBL" id="PWW75466.1"/>
    </source>
</evidence>
<feature type="region of interest" description="Disordered" evidence="5">
    <location>
        <begin position="1"/>
        <end position="22"/>
    </location>
</feature>
<dbReference type="OrthoDB" id="15082at2759"/>
<dbReference type="InterPro" id="IPR000717">
    <property type="entry name" value="PCI_dom"/>
</dbReference>
<evidence type="ECO:0000256" key="1">
    <source>
        <dbReference type="ARBA" id="ARBA00022490"/>
    </source>
</evidence>
<dbReference type="GO" id="GO:0005852">
    <property type="term" value="C:eukaryotic translation initiation factor 3 complex"/>
    <property type="evidence" value="ECO:0007669"/>
    <property type="project" value="UniProtKB-UniRule"/>
</dbReference>
<evidence type="ECO:0000256" key="3">
    <source>
        <dbReference type="ARBA" id="ARBA00022917"/>
    </source>
</evidence>
<comment type="function">
    <text evidence="4">Component of the eukaryotic translation initiation factor 3 (eIF-3) complex, which is involved in protein synthesis of a specialized repertoire of mRNAs and, together with other initiation factors, stimulates binding of mRNA and methionyl-tRNAi to the 40S ribosome. The eIF-3 complex specifically targets and initiates translation of a subset of mRNAs involved in cell proliferation.</text>
</comment>
<evidence type="ECO:0000256" key="6">
    <source>
        <dbReference type="SAM" id="Phobius"/>
    </source>
</evidence>
<feature type="compositionally biased region" description="Polar residues" evidence="5">
    <location>
        <begin position="1"/>
        <end position="11"/>
    </location>
</feature>
<keyword evidence="6" id="KW-1133">Transmembrane helix</keyword>
<organism evidence="8 9">
    <name type="scientific">Tuber magnatum</name>
    <name type="common">white Piedmont truffle</name>
    <dbReference type="NCBI Taxonomy" id="42249"/>
    <lineage>
        <taxon>Eukaryota</taxon>
        <taxon>Fungi</taxon>
        <taxon>Dikarya</taxon>
        <taxon>Ascomycota</taxon>
        <taxon>Pezizomycotina</taxon>
        <taxon>Pezizomycetes</taxon>
        <taxon>Pezizales</taxon>
        <taxon>Tuberaceae</taxon>
        <taxon>Tuber</taxon>
    </lineage>
</organism>
<accession>A0A317SPU2</accession>
<reference evidence="8 9" key="1">
    <citation type="submission" date="2018-03" db="EMBL/GenBank/DDBJ databases">
        <title>Genomes of Pezizomycetes fungi and the evolution of truffles.</title>
        <authorList>
            <person name="Murat C."/>
            <person name="Payen T."/>
            <person name="Noel B."/>
            <person name="Kuo A."/>
            <person name="Martin F.M."/>
        </authorList>
    </citation>
    <scope>NUCLEOTIDE SEQUENCE [LARGE SCALE GENOMIC DNA]</scope>
    <source>
        <strain evidence="8">091103-1</strain>
    </source>
</reference>
<dbReference type="Proteomes" id="UP000246991">
    <property type="component" value="Unassembled WGS sequence"/>
</dbReference>
<dbReference type="GO" id="GO:0016282">
    <property type="term" value="C:eukaryotic 43S preinitiation complex"/>
    <property type="evidence" value="ECO:0007669"/>
    <property type="project" value="UniProtKB-UniRule"/>
</dbReference>
<evidence type="ECO:0000256" key="4">
    <source>
        <dbReference type="HAMAP-Rule" id="MF_03011"/>
    </source>
</evidence>
<evidence type="ECO:0000259" key="7">
    <source>
        <dbReference type="PROSITE" id="PS50250"/>
    </source>
</evidence>
<comment type="subunit">
    <text evidence="4">Component of the eukaryotic translation initiation factor 3 (eIF-3) complex.</text>
</comment>